<dbReference type="AlphaFoldDB" id="A0A1W0X1P6"/>
<sequence length="100" mass="10533">MYSQGLTALLVLTSACLVMGANRNEPCNNVNDCVDAGTTCSRGFCVCWADMGFNVAVTWACTEDASCRVLFPGHLCRASIQCGSLAGRTGYCQPEGAIRG</sequence>
<dbReference type="Proteomes" id="UP000192578">
    <property type="component" value="Unassembled WGS sequence"/>
</dbReference>
<evidence type="ECO:0008006" key="4">
    <source>
        <dbReference type="Google" id="ProtNLM"/>
    </source>
</evidence>
<protein>
    <recommendedName>
        <fullName evidence="4">EB domain-containing protein</fullName>
    </recommendedName>
</protein>
<keyword evidence="1" id="KW-0732">Signal</keyword>
<name>A0A1W0X1P6_HYPEX</name>
<comment type="caution">
    <text evidence="2">The sequence shown here is derived from an EMBL/GenBank/DDBJ whole genome shotgun (WGS) entry which is preliminary data.</text>
</comment>
<organism evidence="2 3">
    <name type="scientific">Hypsibius exemplaris</name>
    <name type="common">Freshwater tardigrade</name>
    <dbReference type="NCBI Taxonomy" id="2072580"/>
    <lineage>
        <taxon>Eukaryota</taxon>
        <taxon>Metazoa</taxon>
        <taxon>Ecdysozoa</taxon>
        <taxon>Tardigrada</taxon>
        <taxon>Eutardigrada</taxon>
        <taxon>Parachela</taxon>
        <taxon>Hypsibioidea</taxon>
        <taxon>Hypsibiidae</taxon>
        <taxon>Hypsibius</taxon>
    </lineage>
</organism>
<dbReference type="EMBL" id="MTYJ01000023">
    <property type="protein sequence ID" value="OQV21374.1"/>
    <property type="molecule type" value="Genomic_DNA"/>
</dbReference>
<feature type="signal peptide" evidence="1">
    <location>
        <begin position="1"/>
        <end position="20"/>
    </location>
</feature>
<accession>A0A1W0X1P6</accession>
<proteinExistence type="predicted"/>
<dbReference type="OrthoDB" id="10577046at2759"/>
<evidence type="ECO:0000256" key="1">
    <source>
        <dbReference type="SAM" id="SignalP"/>
    </source>
</evidence>
<gene>
    <name evidence="2" type="ORF">BV898_04583</name>
</gene>
<evidence type="ECO:0000313" key="3">
    <source>
        <dbReference type="Proteomes" id="UP000192578"/>
    </source>
</evidence>
<reference evidence="3" key="1">
    <citation type="submission" date="2017-01" db="EMBL/GenBank/DDBJ databases">
        <title>Comparative genomics of anhydrobiosis in the tardigrade Hypsibius dujardini.</title>
        <authorList>
            <person name="Yoshida Y."/>
            <person name="Koutsovoulos G."/>
            <person name="Laetsch D."/>
            <person name="Stevens L."/>
            <person name="Kumar S."/>
            <person name="Horikawa D."/>
            <person name="Ishino K."/>
            <person name="Komine S."/>
            <person name="Tomita M."/>
            <person name="Blaxter M."/>
            <person name="Arakawa K."/>
        </authorList>
    </citation>
    <scope>NUCLEOTIDE SEQUENCE [LARGE SCALE GENOMIC DNA]</scope>
    <source>
        <strain evidence="3">Z151</strain>
    </source>
</reference>
<feature type="chain" id="PRO_5010703184" description="EB domain-containing protein" evidence="1">
    <location>
        <begin position="21"/>
        <end position="100"/>
    </location>
</feature>
<keyword evidence="3" id="KW-1185">Reference proteome</keyword>
<evidence type="ECO:0000313" key="2">
    <source>
        <dbReference type="EMBL" id="OQV21374.1"/>
    </source>
</evidence>